<dbReference type="PROSITE" id="PS51186">
    <property type="entry name" value="GNAT"/>
    <property type="match status" value="1"/>
</dbReference>
<dbReference type="GO" id="GO:0004343">
    <property type="term" value="F:glucosamine 6-phosphate N-acetyltransferase activity"/>
    <property type="evidence" value="ECO:0007669"/>
    <property type="project" value="TreeGrafter"/>
</dbReference>
<keyword evidence="2" id="KW-0808">Transferase</keyword>
<dbReference type="InterPro" id="IPR000182">
    <property type="entry name" value="GNAT_dom"/>
</dbReference>
<protein>
    <submittedName>
        <fullName evidence="2">GCN5 family acetyltransferase</fullName>
    </submittedName>
</protein>
<dbReference type="PANTHER" id="PTHR13355:SF9">
    <property type="entry name" value="ACETYLTRANSFERASE BSU40680-RELATED"/>
    <property type="match status" value="1"/>
</dbReference>
<evidence type="ECO:0000313" key="3">
    <source>
        <dbReference type="Proteomes" id="UP000029507"/>
    </source>
</evidence>
<keyword evidence="3" id="KW-1185">Reference proteome</keyword>
<dbReference type="RefSeq" id="WP_038695456.1">
    <property type="nucleotide sequence ID" value="NZ_CP009286.1"/>
</dbReference>
<dbReference type="Proteomes" id="UP000029507">
    <property type="component" value="Chromosome"/>
</dbReference>
<dbReference type="PANTHER" id="PTHR13355">
    <property type="entry name" value="GLUCOSAMINE 6-PHOSPHATE N-ACETYLTRANSFERASE"/>
    <property type="match status" value="1"/>
</dbReference>
<dbReference type="AlphaFoldDB" id="A0A089LS16"/>
<reference evidence="2 3" key="1">
    <citation type="submission" date="2014-08" db="EMBL/GenBank/DDBJ databases">
        <title>Comparative genomics of the Paenibacillus odorifer group.</title>
        <authorList>
            <person name="den Bakker H.C."/>
            <person name="Tsai Y.-C."/>
            <person name="Martin N."/>
            <person name="Korlach J."/>
            <person name="Wiedmann M."/>
        </authorList>
    </citation>
    <scope>NUCLEOTIDE SEQUENCE [LARGE SCALE GENOMIC DNA]</scope>
    <source>
        <strain evidence="2 3">DSM 14472</strain>
    </source>
</reference>
<dbReference type="SUPFAM" id="SSF55729">
    <property type="entry name" value="Acyl-CoA N-acyltransferases (Nat)"/>
    <property type="match status" value="1"/>
</dbReference>
<name>A0A089LS16_9BACL</name>
<dbReference type="STRING" id="169760.PSTEL_12125"/>
<dbReference type="Gene3D" id="3.40.630.30">
    <property type="match status" value="1"/>
</dbReference>
<evidence type="ECO:0000259" key="1">
    <source>
        <dbReference type="PROSITE" id="PS51186"/>
    </source>
</evidence>
<dbReference type="EMBL" id="CP009286">
    <property type="protein sequence ID" value="AIQ63717.1"/>
    <property type="molecule type" value="Genomic_DNA"/>
</dbReference>
<sequence>MAAEIVRVTTEEQLQLGLKIRKEVFVKEQKVPVEEEIDQYDCIGPDAHHLLVMDGETAAATGRLTYYREGTAKMQRIAVLKEYRDKGYGRVLLLALEELARELGLETSILDGQCQAEKFYTKLGYRVISEQPFYDAGILHVRMQKDLQ</sequence>
<accession>A0A089LS16</accession>
<dbReference type="InterPro" id="IPR016181">
    <property type="entry name" value="Acyl_CoA_acyltransferase"/>
</dbReference>
<dbReference type="Pfam" id="PF13673">
    <property type="entry name" value="Acetyltransf_10"/>
    <property type="match status" value="1"/>
</dbReference>
<feature type="domain" description="N-acetyltransferase" evidence="1">
    <location>
        <begin position="4"/>
        <end position="148"/>
    </location>
</feature>
<proteinExistence type="predicted"/>
<dbReference type="InterPro" id="IPR039143">
    <property type="entry name" value="GNPNAT1-like"/>
</dbReference>
<dbReference type="KEGG" id="pste:PSTEL_12125"/>
<gene>
    <name evidence="2" type="ORF">PSTEL_12125</name>
</gene>
<evidence type="ECO:0000313" key="2">
    <source>
        <dbReference type="EMBL" id="AIQ63717.1"/>
    </source>
</evidence>
<dbReference type="HOGENOM" id="CLU_056607_6_2_9"/>
<organism evidence="2 3">
    <name type="scientific">Paenibacillus stellifer</name>
    <dbReference type="NCBI Taxonomy" id="169760"/>
    <lineage>
        <taxon>Bacteria</taxon>
        <taxon>Bacillati</taxon>
        <taxon>Bacillota</taxon>
        <taxon>Bacilli</taxon>
        <taxon>Bacillales</taxon>
        <taxon>Paenibacillaceae</taxon>
        <taxon>Paenibacillus</taxon>
    </lineage>
</organism>
<dbReference type="OrthoDB" id="9796171at2"/>